<organism evidence="6 7">
    <name type="scientific">Morus notabilis</name>
    <dbReference type="NCBI Taxonomy" id="981085"/>
    <lineage>
        <taxon>Eukaryota</taxon>
        <taxon>Viridiplantae</taxon>
        <taxon>Streptophyta</taxon>
        <taxon>Embryophyta</taxon>
        <taxon>Tracheophyta</taxon>
        <taxon>Spermatophyta</taxon>
        <taxon>Magnoliopsida</taxon>
        <taxon>eudicotyledons</taxon>
        <taxon>Gunneridae</taxon>
        <taxon>Pentapetalae</taxon>
        <taxon>rosids</taxon>
        <taxon>fabids</taxon>
        <taxon>Rosales</taxon>
        <taxon>Moraceae</taxon>
        <taxon>Moreae</taxon>
        <taxon>Morus</taxon>
    </lineage>
</organism>
<dbReference type="Proteomes" id="UP000030645">
    <property type="component" value="Unassembled WGS sequence"/>
</dbReference>
<evidence type="ECO:0000256" key="2">
    <source>
        <dbReference type="ARBA" id="ARBA00023015"/>
    </source>
</evidence>
<sequence length="84" mass="9370">MHQGQEQQMPSFNLPSKFLCKVFNVQLRQSEVTSPDPPLPEPSRCTVHSFCKTLTASDTSTHGGFSVLRRHADDCLPPLVALEF</sequence>
<dbReference type="SUPFAM" id="SSF101936">
    <property type="entry name" value="DNA-binding pseudobarrel domain"/>
    <property type="match status" value="1"/>
</dbReference>
<reference evidence="7" key="1">
    <citation type="submission" date="2013-01" db="EMBL/GenBank/DDBJ databases">
        <title>Draft Genome Sequence of a Mulberry Tree, Morus notabilis C.K. Schneid.</title>
        <authorList>
            <person name="He N."/>
            <person name="Zhao S."/>
        </authorList>
    </citation>
    <scope>NUCLEOTIDE SEQUENCE</scope>
</reference>
<keyword evidence="3" id="KW-0238">DNA-binding</keyword>
<dbReference type="eggNOG" id="ENOG502QQSN">
    <property type="taxonomic scope" value="Eukaryota"/>
</dbReference>
<dbReference type="EMBL" id="KE344051">
    <property type="protein sequence ID" value="EXB51690.1"/>
    <property type="molecule type" value="Genomic_DNA"/>
</dbReference>
<keyword evidence="5" id="KW-0539">Nucleus</keyword>
<keyword evidence="2" id="KW-0805">Transcription regulation</keyword>
<evidence type="ECO:0000313" key="6">
    <source>
        <dbReference type="EMBL" id="EXB51690.1"/>
    </source>
</evidence>
<dbReference type="PANTHER" id="PTHR31384">
    <property type="entry name" value="AUXIN RESPONSE FACTOR 4-RELATED"/>
    <property type="match status" value="1"/>
</dbReference>
<dbReference type="GO" id="GO:0003677">
    <property type="term" value="F:DNA binding"/>
    <property type="evidence" value="ECO:0007669"/>
    <property type="project" value="UniProtKB-KW"/>
</dbReference>
<dbReference type="GO" id="GO:0006355">
    <property type="term" value="P:regulation of DNA-templated transcription"/>
    <property type="evidence" value="ECO:0007669"/>
    <property type="project" value="InterPro"/>
</dbReference>
<dbReference type="GO" id="GO:0009725">
    <property type="term" value="P:response to hormone"/>
    <property type="evidence" value="ECO:0007669"/>
    <property type="project" value="InterPro"/>
</dbReference>
<keyword evidence="4" id="KW-0804">Transcription</keyword>
<comment type="subcellular location">
    <subcellularLocation>
        <location evidence="1">Nucleus</location>
    </subcellularLocation>
</comment>
<dbReference type="GO" id="GO:0005634">
    <property type="term" value="C:nucleus"/>
    <property type="evidence" value="ECO:0007669"/>
    <property type="project" value="UniProtKB-SubCell"/>
</dbReference>
<keyword evidence="7" id="KW-1185">Reference proteome</keyword>
<dbReference type="STRING" id="981085.W9QR99"/>
<evidence type="ECO:0000256" key="5">
    <source>
        <dbReference type="ARBA" id="ARBA00023242"/>
    </source>
</evidence>
<evidence type="ECO:0000256" key="3">
    <source>
        <dbReference type="ARBA" id="ARBA00023125"/>
    </source>
</evidence>
<dbReference type="InterPro" id="IPR044835">
    <property type="entry name" value="ARF_plant"/>
</dbReference>
<evidence type="ECO:0000313" key="7">
    <source>
        <dbReference type="Proteomes" id="UP000030645"/>
    </source>
</evidence>
<dbReference type="InterPro" id="IPR015300">
    <property type="entry name" value="DNA-bd_pseudobarrel_sf"/>
</dbReference>
<gene>
    <name evidence="6" type="ORF">L484_018920</name>
</gene>
<name>W9QR99_9ROSA</name>
<dbReference type="AlphaFoldDB" id="W9QR99"/>
<proteinExistence type="predicted"/>
<dbReference type="PANTHER" id="PTHR31384:SF96">
    <property type="entry name" value="AUXIN RESPONSE FACTOR 1"/>
    <property type="match status" value="1"/>
</dbReference>
<evidence type="ECO:0000256" key="4">
    <source>
        <dbReference type="ARBA" id="ARBA00023163"/>
    </source>
</evidence>
<accession>W9QR99</accession>
<dbReference type="Gene3D" id="2.40.330.10">
    <property type="entry name" value="DNA-binding pseudobarrel domain"/>
    <property type="match status" value="1"/>
</dbReference>
<protein>
    <submittedName>
        <fullName evidence="6">Uncharacterized protein</fullName>
    </submittedName>
</protein>
<evidence type="ECO:0000256" key="1">
    <source>
        <dbReference type="ARBA" id="ARBA00004123"/>
    </source>
</evidence>